<gene>
    <name evidence="5" type="ORF">NA56DRAFT_681670</name>
</gene>
<evidence type="ECO:0000256" key="4">
    <source>
        <dbReference type="SAM" id="MobiDB-lite"/>
    </source>
</evidence>
<dbReference type="InterPro" id="IPR002738">
    <property type="entry name" value="RNase_P_p30"/>
</dbReference>
<accession>A0A2J6PQU6</accession>
<dbReference type="PANTHER" id="PTHR13031">
    <property type="entry name" value="RIBONUCLEASE P SUBUNIT P30"/>
    <property type="match status" value="1"/>
</dbReference>
<feature type="region of interest" description="Disordered" evidence="4">
    <location>
        <begin position="247"/>
        <end position="325"/>
    </location>
</feature>
<dbReference type="STRING" id="1745343.A0A2J6PQU6"/>
<dbReference type="Gene3D" id="3.20.20.140">
    <property type="entry name" value="Metal-dependent hydrolases"/>
    <property type="match status" value="1"/>
</dbReference>
<keyword evidence="6" id="KW-1185">Reference proteome</keyword>
<dbReference type="PANTHER" id="PTHR13031:SF0">
    <property type="entry name" value="RIBONUCLEASE P PROTEIN SUBUNIT P30"/>
    <property type="match status" value="1"/>
</dbReference>
<dbReference type="GO" id="GO:0005655">
    <property type="term" value="C:nucleolar ribonuclease P complex"/>
    <property type="evidence" value="ECO:0007669"/>
    <property type="project" value="TreeGrafter"/>
</dbReference>
<evidence type="ECO:0000313" key="5">
    <source>
        <dbReference type="EMBL" id="PMD16405.1"/>
    </source>
</evidence>
<evidence type="ECO:0000256" key="2">
    <source>
        <dbReference type="ARBA" id="ARBA00007331"/>
    </source>
</evidence>
<keyword evidence="3" id="KW-0819">tRNA processing</keyword>
<dbReference type="InterPro" id="IPR016195">
    <property type="entry name" value="Pol/histidinol_Pase-like"/>
</dbReference>
<dbReference type="GO" id="GO:0003723">
    <property type="term" value="F:RNA binding"/>
    <property type="evidence" value="ECO:0007669"/>
    <property type="project" value="TreeGrafter"/>
</dbReference>
<proteinExistence type="inferred from homology"/>
<dbReference type="AlphaFoldDB" id="A0A2J6PQU6"/>
<evidence type="ECO:0000313" key="6">
    <source>
        <dbReference type="Proteomes" id="UP000235672"/>
    </source>
</evidence>
<name>A0A2J6PQU6_9HELO</name>
<dbReference type="OrthoDB" id="17948at2759"/>
<feature type="compositionally biased region" description="Basic and acidic residues" evidence="4">
    <location>
        <begin position="247"/>
        <end position="260"/>
    </location>
</feature>
<comment type="subcellular location">
    <subcellularLocation>
        <location evidence="1">Nucleus</location>
    </subcellularLocation>
</comment>
<evidence type="ECO:0000256" key="3">
    <source>
        <dbReference type="ARBA" id="ARBA00022694"/>
    </source>
</evidence>
<organism evidence="5 6">
    <name type="scientific">Hyaloscypha hepaticicola</name>
    <dbReference type="NCBI Taxonomy" id="2082293"/>
    <lineage>
        <taxon>Eukaryota</taxon>
        <taxon>Fungi</taxon>
        <taxon>Dikarya</taxon>
        <taxon>Ascomycota</taxon>
        <taxon>Pezizomycotina</taxon>
        <taxon>Leotiomycetes</taxon>
        <taxon>Helotiales</taxon>
        <taxon>Hyaloscyphaceae</taxon>
        <taxon>Hyaloscypha</taxon>
    </lineage>
</organism>
<dbReference type="Pfam" id="PF01876">
    <property type="entry name" value="RNase_P_p30"/>
    <property type="match status" value="1"/>
</dbReference>
<comment type="similarity">
    <text evidence="2">Belongs to the eukaryotic/archaeal RNase P protein component 3 family.</text>
</comment>
<dbReference type="EMBL" id="KZ613506">
    <property type="protein sequence ID" value="PMD16405.1"/>
    <property type="molecule type" value="Genomic_DNA"/>
</dbReference>
<dbReference type="SUPFAM" id="SSF89550">
    <property type="entry name" value="PHP domain-like"/>
    <property type="match status" value="1"/>
</dbReference>
<evidence type="ECO:0000256" key="1">
    <source>
        <dbReference type="ARBA" id="ARBA00004123"/>
    </source>
</evidence>
<dbReference type="GO" id="GO:0008033">
    <property type="term" value="P:tRNA processing"/>
    <property type="evidence" value="ECO:0007669"/>
    <property type="project" value="UniProtKB-KW"/>
</dbReference>
<protein>
    <submittedName>
        <fullName evidence="5">PHP domain-like protein</fullName>
    </submittedName>
</protein>
<reference evidence="5 6" key="1">
    <citation type="submission" date="2016-05" db="EMBL/GenBank/DDBJ databases">
        <title>A degradative enzymes factory behind the ericoid mycorrhizal symbiosis.</title>
        <authorList>
            <consortium name="DOE Joint Genome Institute"/>
            <person name="Martino E."/>
            <person name="Morin E."/>
            <person name="Grelet G."/>
            <person name="Kuo A."/>
            <person name="Kohler A."/>
            <person name="Daghino S."/>
            <person name="Barry K."/>
            <person name="Choi C."/>
            <person name="Cichocki N."/>
            <person name="Clum A."/>
            <person name="Copeland A."/>
            <person name="Hainaut M."/>
            <person name="Haridas S."/>
            <person name="Labutti K."/>
            <person name="Lindquist E."/>
            <person name="Lipzen A."/>
            <person name="Khouja H.-R."/>
            <person name="Murat C."/>
            <person name="Ohm R."/>
            <person name="Olson A."/>
            <person name="Spatafora J."/>
            <person name="Veneault-Fourrey C."/>
            <person name="Henrissat B."/>
            <person name="Grigoriev I."/>
            <person name="Martin F."/>
            <person name="Perotto S."/>
        </authorList>
    </citation>
    <scope>NUCLEOTIDE SEQUENCE [LARGE SCALE GENOMIC DNA]</scope>
    <source>
        <strain evidence="5 6">UAMH 7357</strain>
    </source>
</reference>
<sequence length="325" mass="35687">MLYDLNVPWDPSQSPLHLQRTISFLSELGYDTLALNHTLATLTPQIMNPIPLVPPFTIPKKTVLLRRCTLIIADPTQNHRLPALAAAYDIVALRPTTEKAFLAACLSLDSHSLISLDLTQRFPFHFKPKPFMTAINRGIRFEICYSQSMDVSGDGGNARRNFIGNVVAIVRATRGRGLVVSSGAISVLGCRAPADVLNLLGVWGLQRERGVESLGVNPRGVVINEGLRRTSFRGVVDVIEGGEKIVKENGKGGGEKEKRMQGTPQNGVGKKQKGKRIAEETNGGATPQLSKRAAKKANGDLTTTTHRRYPQQATSYTRRMKEKIW</sequence>
<dbReference type="Proteomes" id="UP000235672">
    <property type="component" value="Unassembled WGS sequence"/>
</dbReference>